<organism evidence="1 3">
    <name type="scientific">Aneurinibacillus migulanus</name>
    <name type="common">Bacillus migulanus</name>
    <dbReference type="NCBI Taxonomy" id="47500"/>
    <lineage>
        <taxon>Bacteria</taxon>
        <taxon>Bacillati</taxon>
        <taxon>Bacillota</taxon>
        <taxon>Bacilli</taxon>
        <taxon>Bacillales</taxon>
        <taxon>Paenibacillaceae</taxon>
        <taxon>Aneurinibacillus group</taxon>
        <taxon>Aneurinibacillus</taxon>
    </lineage>
</organism>
<reference evidence="1 3" key="1">
    <citation type="submission" date="2015-07" db="EMBL/GenBank/DDBJ databases">
        <title>Fjat-14205 dsm 2895.</title>
        <authorList>
            <person name="Liu B."/>
            <person name="Wang J."/>
            <person name="Zhu Y."/>
            <person name="Liu G."/>
            <person name="Chen Q."/>
            <person name="Chen Z."/>
            <person name="Lan J."/>
            <person name="Che J."/>
            <person name="Ge C."/>
            <person name="Shi H."/>
            <person name="Pan Z."/>
            <person name="Liu X."/>
        </authorList>
    </citation>
    <scope>NUCLEOTIDE SEQUENCE [LARGE SCALE GENOMIC DNA]</scope>
    <source>
        <strain evidence="1 3">DSM 2895</strain>
    </source>
</reference>
<evidence type="ECO:0000313" key="2">
    <source>
        <dbReference type="EMBL" id="SDK38643.1"/>
    </source>
</evidence>
<protein>
    <submittedName>
        <fullName evidence="1">Uncharacterized protein</fullName>
    </submittedName>
</protein>
<dbReference type="PATRIC" id="fig|47500.8.peg.4385"/>
<keyword evidence="3" id="KW-1185">Reference proteome</keyword>
<evidence type="ECO:0000313" key="4">
    <source>
        <dbReference type="Proteomes" id="UP000182836"/>
    </source>
</evidence>
<dbReference type="RefSeq" id="WP_043068771.1">
    <property type="nucleotide sequence ID" value="NZ_BJOA01000267.1"/>
</dbReference>
<gene>
    <name evidence="1" type="ORF">AF333_20340</name>
    <name evidence="2" type="ORF">SAMN04487909_15210</name>
</gene>
<sequence>MTSGNLADTTFIMCSPTDARRLLEDNEKQKEALQQIEKWLAGTLANEDLTIVESKILEIARKALNA</sequence>
<dbReference type="EMBL" id="FNED01000052">
    <property type="protein sequence ID" value="SDK38643.1"/>
    <property type="molecule type" value="Genomic_DNA"/>
</dbReference>
<dbReference type="EMBL" id="LGUG01000004">
    <property type="protein sequence ID" value="KON97467.1"/>
    <property type="molecule type" value="Genomic_DNA"/>
</dbReference>
<dbReference type="AlphaFoldDB" id="A0A0D1X887"/>
<accession>A0A0D1X887</accession>
<evidence type="ECO:0000313" key="3">
    <source>
        <dbReference type="Proteomes" id="UP000037269"/>
    </source>
</evidence>
<name>A0A0D1X887_ANEMI</name>
<evidence type="ECO:0000313" key="1">
    <source>
        <dbReference type="EMBL" id="KON97467.1"/>
    </source>
</evidence>
<dbReference type="Proteomes" id="UP000037269">
    <property type="component" value="Unassembled WGS sequence"/>
</dbReference>
<proteinExistence type="predicted"/>
<reference evidence="2 4" key="2">
    <citation type="submission" date="2016-10" db="EMBL/GenBank/DDBJ databases">
        <authorList>
            <person name="de Groot N.N."/>
        </authorList>
    </citation>
    <scope>NUCLEOTIDE SEQUENCE [LARGE SCALE GENOMIC DNA]</scope>
    <source>
        <strain evidence="2 4">DSM 2895</strain>
    </source>
</reference>
<dbReference type="Proteomes" id="UP000182836">
    <property type="component" value="Unassembled WGS sequence"/>
</dbReference>